<dbReference type="AlphaFoldDB" id="A0A4P9W470"/>
<feature type="compositionally biased region" description="Basic and acidic residues" evidence="1">
    <location>
        <begin position="72"/>
        <end position="84"/>
    </location>
</feature>
<evidence type="ECO:0000256" key="1">
    <source>
        <dbReference type="SAM" id="MobiDB-lite"/>
    </source>
</evidence>
<feature type="compositionally biased region" description="Acidic residues" evidence="1">
    <location>
        <begin position="198"/>
        <end position="215"/>
    </location>
</feature>
<keyword evidence="3" id="KW-1185">Reference proteome</keyword>
<feature type="compositionally biased region" description="Basic residues" evidence="1">
    <location>
        <begin position="60"/>
        <end position="70"/>
    </location>
</feature>
<accession>A0A4P9W470</accession>
<organism evidence="2 3">
    <name type="scientific">Blyttiomyces helicus</name>
    <dbReference type="NCBI Taxonomy" id="388810"/>
    <lineage>
        <taxon>Eukaryota</taxon>
        <taxon>Fungi</taxon>
        <taxon>Fungi incertae sedis</taxon>
        <taxon>Chytridiomycota</taxon>
        <taxon>Chytridiomycota incertae sedis</taxon>
        <taxon>Chytridiomycetes</taxon>
        <taxon>Chytridiomycetes incertae sedis</taxon>
        <taxon>Blyttiomyces</taxon>
    </lineage>
</organism>
<proteinExistence type="predicted"/>
<reference evidence="3" key="1">
    <citation type="journal article" date="2018" name="Nat. Microbiol.">
        <title>Leveraging single-cell genomics to expand the fungal tree of life.</title>
        <authorList>
            <person name="Ahrendt S.R."/>
            <person name="Quandt C.A."/>
            <person name="Ciobanu D."/>
            <person name="Clum A."/>
            <person name="Salamov A."/>
            <person name="Andreopoulos B."/>
            <person name="Cheng J.F."/>
            <person name="Woyke T."/>
            <person name="Pelin A."/>
            <person name="Henrissat B."/>
            <person name="Reynolds N.K."/>
            <person name="Benny G.L."/>
            <person name="Smith M.E."/>
            <person name="James T.Y."/>
            <person name="Grigoriev I.V."/>
        </authorList>
    </citation>
    <scope>NUCLEOTIDE SEQUENCE [LARGE SCALE GENOMIC DNA]</scope>
</reference>
<dbReference type="EMBL" id="KZ998498">
    <property type="protein sequence ID" value="RKO86073.1"/>
    <property type="molecule type" value="Genomic_DNA"/>
</dbReference>
<dbReference type="Proteomes" id="UP000269721">
    <property type="component" value="Unassembled WGS sequence"/>
</dbReference>
<feature type="region of interest" description="Disordered" evidence="1">
    <location>
        <begin position="60"/>
        <end position="84"/>
    </location>
</feature>
<feature type="region of interest" description="Disordered" evidence="1">
    <location>
        <begin position="328"/>
        <end position="353"/>
    </location>
</feature>
<evidence type="ECO:0000313" key="2">
    <source>
        <dbReference type="EMBL" id="RKO86073.1"/>
    </source>
</evidence>
<gene>
    <name evidence="2" type="ORF">BDK51DRAFT_34930</name>
</gene>
<sequence>MQGPLLSLSSPEVSGLATPLPGTSCNQVTFLDKLANNGKKAKQKALGDATEGWDNFRIQKLKKVPKKAAPKSKSDKSEEPPKKSFKWRDDYAVHLCTASQKHMKEFKDVPKMAGGWTKVLTTFLKDMQTFDEETQEYRDAVGKQRMIHIKSPPSEIHRDKVHIKRKLAAGADIGAAEDNAPEESADDTSSGAGGQEDSREDTDAVEEANVDSGDEIEIIENNEHLDLLQLARQSHSSSGLLSSPGPLPLSISIDGSLFAPSTFSTPAAITASQTVCLKKPLPIKLPTVTKAEPNREADKLKTMKKLPVSTDQAEPFVVRNGPVNIFAPLSQQKPKKTDSYKGPVDDDGSAADDTKLKCANTQQGVPPPPPPFNVKADSSKLPISCRLKVSSKVLQGNSQAPKISQESVVRAGYGFDGFGVSLVQSLGWVDPVASLPFCWL</sequence>
<feature type="region of interest" description="Disordered" evidence="1">
    <location>
        <begin position="173"/>
        <end position="215"/>
    </location>
</feature>
<name>A0A4P9W470_9FUNG</name>
<feature type="region of interest" description="Disordered" evidence="1">
    <location>
        <begin position="1"/>
        <end position="23"/>
    </location>
</feature>
<evidence type="ECO:0000313" key="3">
    <source>
        <dbReference type="Proteomes" id="UP000269721"/>
    </source>
</evidence>
<protein>
    <submittedName>
        <fullName evidence="2">Uncharacterized protein</fullName>
    </submittedName>
</protein>